<dbReference type="SUPFAM" id="SSF55729">
    <property type="entry name" value="Acyl-CoA N-acyltransferases (Nat)"/>
    <property type="match status" value="1"/>
</dbReference>
<dbReference type="PROSITE" id="PS51186">
    <property type="entry name" value="GNAT"/>
    <property type="match status" value="1"/>
</dbReference>
<dbReference type="CDD" id="cd04301">
    <property type="entry name" value="NAT_SF"/>
    <property type="match status" value="1"/>
</dbReference>
<dbReference type="Pfam" id="PF00583">
    <property type="entry name" value="Acetyltransf_1"/>
    <property type="match status" value="1"/>
</dbReference>
<accession>A0A4R7T9X1</accession>
<evidence type="ECO:0000259" key="3">
    <source>
        <dbReference type="PROSITE" id="PS51186"/>
    </source>
</evidence>
<dbReference type="EMBL" id="SOCE01000001">
    <property type="protein sequence ID" value="TDU88774.1"/>
    <property type="molecule type" value="Genomic_DNA"/>
</dbReference>
<dbReference type="InterPro" id="IPR050832">
    <property type="entry name" value="Bact_Acetyltransf"/>
</dbReference>
<sequence length="154" mass="16888">MPTVEVRTATPADIPQLVDAYQWLFAPPGATPDDWDPKTAADRIARTLTGPGSNILVSVDTDEVVGFCTMYLDLESVRFGQRCWVEDLAVHPERRSAGSGAALLKAAWQWAAANGASHLELDSATTRVDAHRFYDRHQPATHSITFGWRSAPRA</sequence>
<dbReference type="PANTHER" id="PTHR43877">
    <property type="entry name" value="AMINOALKYLPHOSPHONATE N-ACETYLTRANSFERASE-RELATED-RELATED"/>
    <property type="match status" value="1"/>
</dbReference>
<organism evidence="4 5">
    <name type="scientific">Kribbella voronezhensis</name>
    <dbReference type="NCBI Taxonomy" id="2512212"/>
    <lineage>
        <taxon>Bacteria</taxon>
        <taxon>Bacillati</taxon>
        <taxon>Actinomycetota</taxon>
        <taxon>Actinomycetes</taxon>
        <taxon>Propionibacteriales</taxon>
        <taxon>Kribbellaceae</taxon>
        <taxon>Kribbella</taxon>
    </lineage>
</organism>
<gene>
    <name evidence="4" type="ORF">EV138_2323</name>
</gene>
<keyword evidence="4" id="KW-0689">Ribosomal protein</keyword>
<evidence type="ECO:0000313" key="5">
    <source>
        <dbReference type="Proteomes" id="UP000295151"/>
    </source>
</evidence>
<dbReference type="InterPro" id="IPR016181">
    <property type="entry name" value="Acyl_CoA_acyltransferase"/>
</dbReference>
<keyword evidence="2" id="KW-0012">Acyltransferase</keyword>
<keyword evidence="5" id="KW-1185">Reference proteome</keyword>
<name>A0A4R7T9X1_9ACTN</name>
<keyword evidence="1" id="KW-0808">Transferase</keyword>
<comment type="caution">
    <text evidence="4">The sequence shown here is derived from an EMBL/GenBank/DDBJ whole genome shotgun (WGS) entry which is preliminary data.</text>
</comment>
<dbReference type="InterPro" id="IPR000182">
    <property type="entry name" value="GNAT_dom"/>
</dbReference>
<evidence type="ECO:0000256" key="2">
    <source>
        <dbReference type="ARBA" id="ARBA00023315"/>
    </source>
</evidence>
<dbReference type="OrthoDB" id="9805924at2"/>
<protein>
    <submittedName>
        <fullName evidence="4">Ribosomal protein S18 acetylase RimI-like enzyme</fullName>
    </submittedName>
</protein>
<reference evidence="4 5" key="1">
    <citation type="submission" date="2019-03" db="EMBL/GenBank/DDBJ databases">
        <title>Genomic Encyclopedia of Type Strains, Phase III (KMG-III): the genomes of soil and plant-associated and newly described type strains.</title>
        <authorList>
            <person name="Whitman W."/>
        </authorList>
    </citation>
    <scope>NUCLEOTIDE SEQUENCE [LARGE SCALE GENOMIC DNA]</scope>
    <source>
        <strain evidence="4 5">VKM Ac-2575</strain>
    </source>
</reference>
<dbReference type="GO" id="GO:0005840">
    <property type="term" value="C:ribosome"/>
    <property type="evidence" value="ECO:0007669"/>
    <property type="project" value="UniProtKB-KW"/>
</dbReference>
<proteinExistence type="predicted"/>
<evidence type="ECO:0000313" key="4">
    <source>
        <dbReference type="EMBL" id="TDU88774.1"/>
    </source>
</evidence>
<keyword evidence="4" id="KW-0687">Ribonucleoprotein</keyword>
<dbReference type="Gene3D" id="3.40.630.30">
    <property type="match status" value="1"/>
</dbReference>
<dbReference type="GO" id="GO:0016747">
    <property type="term" value="F:acyltransferase activity, transferring groups other than amino-acyl groups"/>
    <property type="evidence" value="ECO:0007669"/>
    <property type="project" value="InterPro"/>
</dbReference>
<dbReference type="AlphaFoldDB" id="A0A4R7T9X1"/>
<evidence type="ECO:0000256" key="1">
    <source>
        <dbReference type="ARBA" id="ARBA00022679"/>
    </source>
</evidence>
<dbReference type="Proteomes" id="UP000295151">
    <property type="component" value="Unassembled WGS sequence"/>
</dbReference>
<dbReference type="PANTHER" id="PTHR43877:SF2">
    <property type="entry name" value="AMINOALKYLPHOSPHONATE N-ACETYLTRANSFERASE-RELATED"/>
    <property type="match status" value="1"/>
</dbReference>
<feature type="domain" description="N-acetyltransferase" evidence="3">
    <location>
        <begin position="4"/>
        <end position="154"/>
    </location>
</feature>
<dbReference type="RefSeq" id="WP_133978489.1">
    <property type="nucleotide sequence ID" value="NZ_SOCE01000001.1"/>
</dbReference>